<keyword evidence="1" id="KW-1133">Transmembrane helix</keyword>
<protein>
    <submittedName>
        <fullName evidence="2">FeoB-associated Cys-rich membrane protein</fullName>
    </submittedName>
</protein>
<reference evidence="2 3" key="1">
    <citation type="submission" date="2024-11" db="EMBL/GenBank/DDBJ databases">
        <authorList>
            <person name="Heng Y.C."/>
            <person name="Lim A.C.H."/>
            <person name="Lee J.K.Y."/>
            <person name="Kittelmann S."/>
        </authorList>
    </citation>
    <scope>NUCLEOTIDE SEQUENCE [LARGE SCALE GENOMIC DNA]</scope>
    <source>
        <strain evidence="2 3">WILCCON 0185</strain>
    </source>
</reference>
<sequence length="50" mass="5651">MTVEIIFTVLVIAIAVFIFYKNLKKSTSGECNCGSCSKSCPKYMMHKEKK</sequence>
<dbReference type="EMBL" id="JBJHZZ010000010">
    <property type="protein sequence ID" value="MFL0247859.1"/>
    <property type="molecule type" value="Genomic_DNA"/>
</dbReference>
<name>A0ABW8T9Z1_9CLOT</name>
<accession>A0ABW8T9Z1</accession>
<proteinExistence type="predicted"/>
<keyword evidence="1" id="KW-0472">Membrane</keyword>
<keyword evidence="3" id="KW-1185">Reference proteome</keyword>
<evidence type="ECO:0000256" key="1">
    <source>
        <dbReference type="SAM" id="Phobius"/>
    </source>
</evidence>
<dbReference type="Proteomes" id="UP001623591">
    <property type="component" value="Unassembled WGS sequence"/>
</dbReference>
<evidence type="ECO:0000313" key="3">
    <source>
        <dbReference type="Proteomes" id="UP001623591"/>
    </source>
</evidence>
<organism evidence="2 3">
    <name type="scientific">Candidatus Clostridium stratigraminis</name>
    <dbReference type="NCBI Taxonomy" id="3381661"/>
    <lineage>
        <taxon>Bacteria</taxon>
        <taxon>Bacillati</taxon>
        <taxon>Bacillota</taxon>
        <taxon>Clostridia</taxon>
        <taxon>Eubacteriales</taxon>
        <taxon>Clostridiaceae</taxon>
        <taxon>Clostridium</taxon>
    </lineage>
</organism>
<feature type="transmembrane region" description="Helical" evidence="1">
    <location>
        <begin position="6"/>
        <end position="23"/>
    </location>
</feature>
<dbReference type="Pfam" id="PF12669">
    <property type="entry name" value="FeoB_associated"/>
    <property type="match status" value="1"/>
</dbReference>
<keyword evidence="1" id="KW-0812">Transmembrane</keyword>
<evidence type="ECO:0000313" key="2">
    <source>
        <dbReference type="EMBL" id="MFL0247859.1"/>
    </source>
</evidence>
<dbReference type="RefSeq" id="WP_406770292.1">
    <property type="nucleotide sequence ID" value="NZ_JBJHZZ010000010.1"/>
</dbReference>
<comment type="caution">
    <text evidence="2">The sequence shown here is derived from an EMBL/GenBank/DDBJ whole genome shotgun (WGS) entry which is preliminary data.</text>
</comment>
<gene>
    <name evidence="2" type="ORF">ACJDUG_12845</name>
</gene>